<dbReference type="AlphaFoldDB" id="V4RMT0"/>
<evidence type="ECO:0000256" key="8">
    <source>
        <dbReference type="SAM" id="MobiDB-lite"/>
    </source>
</evidence>
<comment type="caution">
    <text evidence="10">The sequence shown here is derived from an EMBL/GenBank/DDBJ whole genome shotgun (WGS) entry which is preliminary data.</text>
</comment>
<protein>
    <submittedName>
        <fullName evidence="10">2-octaprenyl-6-methoxyphenol hydroxylase</fullName>
        <ecNumber evidence="10">1.14.13.-</ecNumber>
    </submittedName>
</protein>
<keyword evidence="4" id="KW-0285">Flavoprotein</keyword>
<dbReference type="NCBIfam" id="NF005691">
    <property type="entry name" value="PRK07494.1"/>
    <property type="match status" value="1"/>
</dbReference>
<dbReference type="InterPro" id="IPR036188">
    <property type="entry name" value="FAD/NAD-bd_sf"/>
</dbReference>
<name>V4RMT0_9HYPH</name>
<comment type="cofactor">
    <cofactor evidence="1">
        <name>FAD</name>
        <dbReference type="ChEBI" id="CHEBI:57692"/>
    </cofactor>
</comment>
<feature type="region of interest" description="Disordered" evidence="8">
    <location>
        <begin position="392"/>
        <end position="416"/>
    </location>
</feature>
<dbReference type="GO" id="GO:0004497">
    <property type="term" value="F:monooxygenase activity"/>
    <property type="evidence" value="ECO:0007669"/>
    <property type="project" value="UniProtKB-KW"/>
</dbReference>
<dbReference type="GO" id="GO:0006744">
    <property type="term" value="P:ubiquinone biosynthetic process"/>
    <property type="evidence" value="ECO:0007669"/>
    <property type="project" value="UniProtKB-UniPathway"/>
</dbReference>
<reference evidence="10 11" key="1">
    <citation type="journal article" date="2014" name="Genome Announc.">
        <title>Draft Genome Sequence of Lutibaculum baratangense Strain AMV1T, Isolated from a Mud Volcano in Andamans, India.</title>
        <authorList>
            <person name="Singh A."/>
            <person name="Sreenivas A."/>
            <person name="Sathyanarayana Reddy G."/>
            <person name="Pinnaka A.K."/>
            <person name="Shivaji S."/>
        </authorList>
    </citation>
    <scope>NUCLEOTIDE SEQUENCE [LARGE SCALE GENOMIC DNA]</scope>
    <source>
        <strain evidence="10 11">AMV1</strain>
    </source>
</reference>
<comment type="similarity">
    <text evidence="3">Belongs to the UbiH/COQ6 family.</text>
</comment>
<dbReference type="Gene3D" id="3.50.50.60">
    <property type="entry name" value="FAD/NAD(P)-binding domain"/>
    <property type="match status" value="2"/>
</dbReference>
<evidence type="ECO:0000256" key="2">
    <source>
        <dbReference type="ARBA" id="ARBA00004749"/>
    </source>
</evidence>
<evidence type="ECO:0000256" key="5">
    <source>
        <dbReference type="ARBA" id="ARBA00022827"/>
    </source>
</evidence>
<organism evidence="10 11">
    <name type="scientific">Lutibaculum baratangense AMV1</name>
    <dbReference type="NCBI Taxonomy" id="631454"/>
    <lineage>
        <taxon>Bacteria</taxon>
        <taxon>Pseudomonadati</taxon>
        <taxon>Pseudomonadota</taxon>
        <taxon>Alphaproteobacteria</taxon>
        <taxon>Hyphomicrobiales</taxon>
        <taxon>Tepidamorphaceae</taxon>
        <taxon>Lutibaculum</taxon>
    </lineage>
</organism>
<dbReference type="InterPro" id="IPR010971">
    <property type="entry name" value="UbiH/COQ6"/>
</dbReference>
<evidence type="ECO:0000313" key="11">
    <source>
        <dbReference type="Proteomes" id="UP000017819"/>
    </source>
</evidence>
<dbReference type="EC" id="1.14.13.-" evidence="10"/>
<dbReference type="InterPro" id="IPR051205">
    <property type="entry name" value="UbiH/COQ6_monooxygenase"/>
</dbReference>
<dbReference type="STRING" id="631454.N177_0808"/>
<evidence type="ECO:0000313" key="10">
    <source>
        <dbReference type="EMBL" id="ESR26589.1"/>
    </source>
</evidence>
<dbReference type="RefSeq" id="WP_023430956.1">
    <property type="nucleotide sequence ID" value="NZ_AWXZ01000014.1"/>
</dbReference>
<keyword evidence="6 10" id="KW-0560">Oxidoreductase</keyword>
<dbReference type="PANTHER" id="PTHR43876:SF7">
    <property type="entry name" value="UBIQUINONE BIOSYNTHESIS MONOOXYGENASE COQ6, MITOCHONDRIAL"/>
    <property type="match status" value="1"/>
</dbReference>
<keyword evidence="11" id="KW-1185">Reference proteome</keyword>
<dbReference type="Proteomes" id="UP000017819">
    <property type="component" value="Unassembled WGS sequence"/>
</dbReference>
<evidence type="ECO:0000259" key="9">
    <source>
        <dbReference type="Pfam" id="PF01494"/>
    </source>
</evidence>
<dbReference type="NCBIfam" id="TIGR01988">
    <property type="entry name" value="Ubi-OHases"/>
    <property type="match status" value="1"/>
</dbReference>
<sequence>MDDEIHDTPFDTDIIVVGGGPAGLTAALAAAQTGWRVHFMAPEPAFEDRRTSALMVSTLSFLERLDVWPHCSSAAAPLCTMRIVDDTGRLLRAETVEFKASEIGEEAFGWNIPNAALTHRLRDLFEVHPRITRHNTSVASLSLRDDGIAVVADDGMRVKGRLVIGADGQRSRCRAAARITTREWPLDQAAIAANLEHERDHGFTSTEFHRPPGPFTLVPLPGRRSSLVWVETKDRAEAINALDDEAFAREAERVAHRILGRMRVDGPRGMFPLGGAVARSFAGNRIALVGEAAHVMPPIGAQGLNLGLRDVASLLDSIARCGREDPGSSSVLSHYDRDRRADVWVRVGGVEVLNRSLIAGLVPVQAARAMGLAALRGLGPLRRAVMREGIKPHLSLPTMMRDRDDRRRPLGGERRP</sequence>
<dbReference type="GO" id="GO:0016705">
    <property type="term" value="F:oxidoreductase activity, acting on paired donors, with incorporation or reduction of molecular oxygen"/>
    <property type="evidence" value="ECO:0007669"/>
    <property type="project" value="InterPro"/>
</dbReference>
<feature type="compositionally biased region" description="Basic and acidic residues" evidence="8">
    <location>
        <begin position="400"/>
        <end position="416"/>
    </location>
</feature>
<feature type="domain" description="FAD-binding" evidence="9">
    <location>
        <begin position="11"/>
        <end position="344"/>
    </location>
</feature>
<evidence type="ECO:0000256" key="7">
    <source>
        <dbReference type="ARBA" id="ARBA00023033"/>
    </source>
</evidence>
<dbReference type="InterPro" id="IPR002938">
    <property type="entry name" value="FAD-bd"/>
</dbReference>
<dbReference type="PATRIC" id="fig|631454.5.peg.797"/>
<dbReference type="EMBL" id="AWXZ01000014">
    <property type="protein sequence ID" value="ESR26589.1"/>
    <property type="molecule type" value="Genomic_DNA"/>
</dbReference>
<evidence type="ECO:0000256" key="6">
    <source>
        <dbReference type="ARBA" id="ARBA00023002"/>
    </source>
</evidence>
<comment type="pathway">
    <text evidence="2">Cofactor biosynthesis; ubiquinone biosynthesis.</text>
</comment>
<evidence type="ECO:0000256" key="4">
    <source>
        <dbReference type="ARBA" id="ARBA00022630"/>
    </source>
</evidence>
<keyword evidence="7" id="KW-0503">Monooxygenase</keyword>
<evidence type="ECO:0000256" key="3">
    <source>
        <dbReference type="ARBA" id="ARBA00005349"/>
    </source>
</evidence>
<dbReference type="GO" id="GO:0071949">
    <property type="term" value="F:FAD binding"/>
    <property type="evidence" value="ECO:0007669"/>
    <property type="project" value="InterPro"/>
</dbReference>
<dbReference type="UniPathway" id="UPA00232"/>
<proteinExistence type="inferred from homology"/>
<dbReference type="eggNOG" id="COG0654">
    <property type="taxonomic scope" value="Bacteria"/>
</dbReference>
<evidence type="ECO:0000256" key="1">
    <source>
        <dbReference type="ARBA" id="ARBA00001974"/>
    </source>
</evidence>
<gene>
    <name evidence="10" type="ORF">N177_0808</name>
</gene>
<dbReference type="SUPFAM" id="SSF51905">
    <property type="entry name" value="FAD/NAD(P)-binding domain"/>
    <property type="match status" value="1"/>
</dbReference>
<dbReference type="OrthoDB" id="9796623at2"/>
<keyword evidence="5" id="KW-0274">FAD</keyword>
<dbReference type="Pfam" id="PF01494">
    <property type="entry name" value="FAD_binding_3"/>
    <property type="match status" value="1"/>
</dbReference>
<dbReference type="PANTHER" id="PTHR43876">
    <property type="entry name" value="UBIQUINONE BIOSYNTHESIS MONOOXYGENASE COQ6, MITOCHONDRIAL"/>
    <property type="match status" value="1"/>
</dbReference>
<accession>V4RMT0</accession>
<dbReference type="PRINTS" id="PR00420">
    <property type="entry name" value="RNGMNOXGNASE"/>
</dbReference>